<dbReference type="Pfam" id="PF08538">
    <property type="entry name" value="DUF1749"/>
    <property type="match status" value="1"/>
</dbReference>
<dbReference type="SUPFAM" id="SSF53474">
    <property type="entry name" value="alpha/beta-Hydrolases"/>
    <property type="match status" value="1"/>
</dbReference>
<accession>A0AAN7UM27</accession>
<dbReference type="Gene3D" id="3.40.50.1820">
    <property type="entry name" value="alpha/beta hydrolase"/>
    <property type="match status" value="1"/>
</dbReference>
<gene>
    <name evidence="1" type="ORF">RRF57_005334</name>
</gene>
<name>A0AAN7UM27_9PEZI</name>
<proteinExistence type="predicted"/>
<dbReference type="EMBL" id="JAWHQM010000012">
    <property type="protein sequence ID" value="KAK5629619.1"/>
    <property type="molecule type" value="Genomic_DNA"/>
</dbReference>
<dbReference type="InterPro" id="IPR029058">
    <property type="entry name" value="AB_hydrolase_fold"/>
</dbReference>
<dbReference type="PANTHER" id="PTHR31591:SF7">
    <property type="entry name" value="DUF1749-DOMAIN-CONTAINING PROTEIN"/>
    <property type="match status" value="1"/>
</dbReference>
<dbReference type="Proteomes" id="UP001305414">
    <property type="component" value="Unassembled WGS sequence"/>
</dbReference>
<organism evidence="1 2">
    <name type="scientific">Xylaria bambusicola</name>
    <dbReference type="NCBI Taxonomy" id="326684"/>
    <lineage>
        <taxon>Eukaryota</taxon>
        <taxon>Fungi</taxon>
        <taxon>Dikarya</taxon>
        <taxon>Ascomycota</taxon>
        <taxon>Pezizomycotina</taxon>
        <taxon>Sordariomycetes</taxon>
        <taxon>Xylariomycetidae</taxon>
        <taxon>Xylariales</taxon>
        <taxon>Xylariaceae</taxon>
        <taxon>Xylaria</taxon>
    </lineage>
</organism>
<protein>
    <recommendedName>
        <fullName evidence="3">Dolichol-phosphate mannosyltransferase</fullName>
    </recommendedName>
</protein>
<evidence type="ECO:0000313" key="1">
    <source>
        <dbReference type="EMBL" id="KAK5629619.1"/>
    </source>
</evidence>
<dbReference type="InterPro" id="IPR013744">
    <property type="entry name" value="SidJ"/>
</dbReference>
<evidence type="ECO:0008006" key="3">
    <source>
        <dbReference type="Google" id="ProtNLM"/>
    </source>
</evidence>
<dbReference type="AlphaFoldDB" id="A0AAN7UM27"/>
<reference evidence="1 2" key="1">
    <citation type="submission" date="2023-10" db="EMBL/GenBank/DDBJ databases">
        <title>Draft genome sequence of Xylaria bambusicola isolate GMP-LS, the root and basal stem rot pathogen of sugarcane in Indonesia.</title>
        <authorList>
            <person name="Selvaraj P."/>
            <person name="Muralishankar V."/>
            <person name="Muruganantham S."/>
            <person name="Sp S."/>
            <person name="Haryani S."/>
            <person name="Lau K.J.X."/>
            <person name="Naqvi N.I."/>
        </authorList>
    </citation>
    <scope>NUCLEOTIDE SEQUENCE [LARGE SCALE GENOMIC DNA]</scope>
    <source>
        <strain evidence="1">GMP-LS</strain>
    </source>
</reference>
<dbReference type="PANTHER" id="PTHR31591">
    <property type="entry name" value="UPF0613 PROTEIN PB24D3.06C"/>
    <property type="match status" value="1"/>
</dbReference>
<comment type="caution">
    <text evidence="1">The sequence shown here is derived from an EMBL/GenBank/DDBJ whole genome shotgun (WGS) entry which is preliminary data.</text>
</comment>
<evidence type="ECO:0000313" key="2">
    <source>
        <dbReference type="Proteomes" id="UP001305414"/>
    </source>
</evidence>
<sequence>MQGFVPSTFTTTVHPFPSPTTPHVCAYEVGPQNARNALVFIGGLGDGPHTVPYPRAIAKLLQENPSLDYSVFEFRLRSSFSAFGFARLADDVADIAALVKYLRGLGKQRVVLMGHSTGCQDCMEYTAPPHNAPSVDGYILQAPVCDRDAIGLEMGMDKLDETIKTAKQLIDAGRGHDRMSLTQLPEFMRDTPISASRWYSLVAQDGDDNYFSPNLKDENRIDKPILILHSSNDEFVPHQVNKEELRELCKPNIASELSGTIPGATHRVEEPEAENWLCSTVTKFLQTIE</sequence>
<keyword evidence="2" id="KW-1185">Reference proteome</keyword>